<dbReference type="Gene3D" id="3.30.230.10">
    <property type="match status" value="1"/>
</dbReference>
<dbReference type="GO" id="GO:0005524">
    <property type="term" value="F:ATP binding"/>
    <property type="evidence" value="ECO:0007669"/>
    <property type="project" value="InterPro"/>
</dbReference>
<comment type="subcellular location">
    <subcellularLocation>
        <location evidence="1">Membrane</location>
        <topology evidence="1">Multi-pass membrane protein</topology>
    </subcellularLocation>
</comment>
<sequence>MAIGLAASIAVSLVAYAYSAQQINLLTAELADKSRVLEEQRQQIDEKTVQLGLLNLQIESLENEIAAKTAEAQDLSQTVDAQRNEIQLLKAQAASLQDDIHELEQQIQANENEIALLTGQMQETQSQLESFKRVKVGHYSLAVDQFGKGIVLPIEVEIIPSGEGIVSIDVKNVKYETGFQDSVRTAVLVASEYSDISVSDKDIVIRVINEDDELITIDGGSAGALLTGMIAAGLMDREINPSVLITGTIESDGTVGHIGSVDKKADAATDFGAETILVPEDQEFNHSSINVIGVSDIEDVMRYFTS</sequence>
<dbReference type="BioCyc" id="CNIT1237085:G1324-1280-MONOMER"/>
<organism evidence="4 5">
    <name type="scientific">Nitrososphaera gargensis (strain Ga9.2)</name>
    <dbReference type="NCBI Taxonomy" id="1237085"/>
    <lineage>
        <taxon>Archaea</taxon>
        <taxon>Nitrososphaerota</taxon>
        <taxon>Nitrososphaeria</taxon>
        <taxon>Nitrososphaerales</taxon>
        <taxon>Nitrososphaeraceae</taxon>
        <taxon>Nitrososphaera</taxon>
    </lineage>
</organism>
<dbReference type="GO" id="GO:0004176">
    <property type="term" value="F:ATP-dependent peptidase activity"/>
    <property type="evidence" value="ECO:0007669"/>
    <property type="project" value="InterPro"/>
</dbReference>
<dbReference type="InterPro" id="IPR008269">
    <property type="entry name" value="Lon_proteolytic"/>
</dbReference>
<dbReference type="InterPro" id="IPR027065">
    <property type="entry name" value="Lon_Prtase"/>
</dbReference>
<dbReference type="GO" id="GO:0004252">
    <property type="term" value="F:serine-type endopeptidase activity"/>
    <property type="evidence" value="ECO:0007669"/>
    <property type="project" value="InterPro"/>
</dbReference>
<dbReference type="AlphaFoldDB" id="K0IJ56"/>
<protein>
    <recommendedName>
        <fullName evidence="3">Lon proteolytic domain-containing protein</fullName>
    </recommendedName>
</protein>
<keyword evidence="2" id="KW-0175">Coiled coil</keyword>
<feature type="domain" description="Lon proteolytic" evidence="3">
    <location>
        <begin position="114"/>
        <end position="285"/>
    </location>
</feature>
<keyword evidence="5" id="KW-1185">Reference proteome</keyword>
<dbReference type="PANTHER" id="PTHR10046">
    <property type="entry name" value="ATP DEPENDENT LON PROTEASE FAMILY MEMBER"/>
    <property type="match status" value="1"/>
</dbReference>
<evidence type="ECO:0000256" key="2">
    <source>
        <dbReference type="SAM" id="Coils"/>
    </source>
</evidence>
<dbReference type="KEGG" id="nga:Ngar_c12820"/>
<reference evidence="4 5" key="1">
    <citation type="journal article" date="2012" name="Environ. Microbiol.">
        <title>The genome of the ammonia-oxidizing Candidatus Nitrososphaera gargensis: insights into metabolic versatility and environmental adaptations.</title>
        <authorList>
            <person name="Spang A."/>
            <person name="Poehlein A."/>
            <person name="Offre P."/>
            <person name="Zumbragel S."/>
            <person name="Haider S."/>
            <person name="Rychlik N."/>
            <person name="Nowka B."/>
            <person name="Schmeisser C."/>
            <person name="Lebedeva E.V."/>
            <person name="Rattei T."/>
            <person name="Bohm C."/>
            <person name="Schmid M."/>
            <person name="Galushko A."/>
            <person name="Hatzenpichler R."/>
            <person name="Weinmaier T."/>
            <person name="Daniel R."/>
            <person name="Schleper C."/>
            <person name="Spieck E."/>
            <person name="Streit W."/>
            <person name="Wagner M."/>
        </authorList>
    </citation>
    <scope>NUCLEOTIDE SEQUENCE [LARGE SCALE GENOMIC DNA]</scope>
    <source>
        <strain evidence="5">Ga9.2</strain>
    </source>
</reference>
<evidence type="ECO:0000313" key="4">
    <source>
        <dbReference type="EMBL" id="AFU58222.1"/>
    </source>
</evidence>
<dbReference type="GO" id="GO:0006508">
    <property type="term" value="P:proteolysis"/>
    <property type="evidence" value="ECO:0007669"/>
    <property type="project" value="InterPro"/>
</dbReference>
<dbReference type="GO" id="GO:0016020">
    <property type="term" value="C:membrane"/>
    <property type="evidence" value="ECO:0007669"/>
    <property type="project" value="UniProtKB-SubCell"/>
</dbReference>
<evidence type="ECO:0000256" key="1">
    <source>
        <dbReference type="ARBA" id="ARBA00004141"/>
    </source>
</evidence>
<dbReference type="InterPro" id="IPR020568">
    <property type="entry name" value="Ribosomal_Su5_D2-typ_SF"/>
</dbReference>
<accession>K0IJ56</accession>
<gene>
    <name evidence="4" type="ordered locus">Ngar_c12820</name>
</gene>
<dbReference type="EMBL" id="CP002408">
    <property type="protein sequence ID" value="AFU58222.1"/>
    <property type="molecule type" value="Genomic_DNA"/>
</dbReference>
<dbReference type="InterPro" id="IPR014721">
    <property type="entry name" value="Ribsml_uS5_D2-typ_fold_subgr"/>
</dbReference>
<dbReference type="HOGENOM" id="CLU_907983_0_0_2"/>
<proteinExistence type="predicted"/>
<dbReference type="STRING" id="1237085.Ngar_c12820"/>
<dbReference type="Gene3D" id="1.10.287.1490">
    <property type="match status" value="1"/>
</dbReference>
<evidence type="ECO:0000259" key="3">
    <source>
        <dbReference type="Pfam" id="PF05362"/>
    </source>
</evidence>
<dbReference type="Pfam" id="PF05362">
    <property type="entry name" value="Lon_C"/>
    <property type="match status" value="1"/>
</dbReference>
<dbReference type="SUPFAM" id="SSF54211">
    <property type="entry name" value="Ribosomal protein S5 domain 2-like"/>
    <property type="match status" value="1"/>
</dbReference>
<dbReference type="GO" id="GO:0030163">
    <property type="term" value="P:protein catabolic process"/>
    <property type="evidence" value="ECO:0007669"/>
    <property type="project" value="InterPro"/>
</dbReference>
<feature type="coiled-coil region" evidence="2">
    <location>
        <begin position="23"/>
        <end position="127"/>
    </location>
</feature>
<dbReference type="Proteomes" id="UP000008037">
    <property type="component" value="Chromosome"/>
</dbReference>
<name>K0IJ56_NITGG</name>
<evidence type="ECO:0000313" key="5">
    <source>
        <dbReference type="Proteomes" id="UP000008037"/>
    </source>
</evidence>
<dbReference type="InParanoid" id="K0IJ56"/>